<dbReference type="OMA" id="MIWFPIM"/>
<evidence type="ECO:0000256" key="5">
    <source>
        <dbReference type="ARBA" id="ARBA00022989"/>
    </source>
</evidence>
<evidence type="ECO:0000313" key="15">
    <source>
        <dbReference type="Proteomes" id="UP000002630"/>
    </source>
</evidence>
<feature type="transmembrane region" description="Helical" evidence="12">
    <location>
        <begin position="144"/>
        <end position="164"/>
    </location>
</feature>
<feature type="transmembrane region" description="Helical" evidence="12">
    <location>
        <begin position="265"/>
        <end position="283"/>
    </location>
</feature>
<evidence type="ECO:0000256" key="10">
    <source>
        <dbReference type="ARBA" id="ARBA00049088"/>
    </source>
</evidence>
<evidence type="ECO:0000256" key="1">
    <source>
        <dbReference type="ARBA" id="ARBA00004651"/>
    </source>
</evidence>
<feature type="signal peptide" evidence="13">
    <location>
        <begin position="1"/>
        <end position="19"/>
    </location>
</feature>
<dbReference type="OrthoDB" id="4829at2759"/>
<comment type="catalytic activity">
    <reaction evidence="7">
        <text>(S)-lactate(in) + H(+)(in) = (S)-lactate(out) + H(+)(out)</text>
        <dbReference type="Rhea" id="RHEA:29415"/>
        <dbReference type="ChEBI" id="CHEBI:15378"/>
        <dbReference type="ChEBI" id="CHEBI:16651"/>
    </reaction>
</comment>
<evidence type="ECO:0000256" key="13">
    <source>
        <dbReference type="SAM" id="SignalP"/>
    </source>
</evidence>
<name>D7G4R6_ECTSI</name>
<evidence type="ECO:0000313" key="14">
    <source>
        <dbReference type="EMBL" id="CBJ27159.1"/>
    </source>
</evidence>
<feature type="transmembrane region" description="Helical" evidence="12">
    <location>
        <begin position="199"/>
        <end position="220"/>
    </location>
</feature>
<dbReference type="EMBL" id="FN649733">
    <property type="protein sequence ID" value="CBJ27159.1"/>
    <property type="molecule type" value="Genomic_DNA"/>
</dbReference>
<comment type="catalytic activity">
    <reaction evidence="10">
        <text>acetate(out) + H(+)(out) = acetate(in) + H(+)(in)</text>
        <dbReference type="Rhea" id="RHEA:71803"/>
        <dbReference type="ChEBI" id="CHEBI:15378"/>
        <dbReference type="ChEBI" id="CHEBI:30089"/>
    </reaction>
</comment>
<keyword evidence="15" id="KW-1185">Reference proteome</keyword>
<keyword evidence="6 12" id="KW-0472">Membrane</keyword>
<dbReference type="InterPro" id="IPR000292">
    <property type="entry name" value="For/NO2_transpt"/>
</dbReference>
<comment type="catalytic activity">
    <reaction evidence="8">
        <text>pyruvate(out) + H(+)(out) = pyruvate(in) + H(+)(in)</text>
        <dbReference type="Rhea" id="RHEA:64720"/>
        <dbReference type="ChEBI" id="CHEBI:15361"/>
        <dbReference type="ChEBI" id="CHEBI:15378"/>
    </reaction>
</comment>
<comment type="subcellular location">
    <subcellularLocation>
        <location evidence="1">Cell membrane</location>
        <topology evidence="1">Multi-pass membrane protein</topology>
    </subcellularLocation>
</comment>
<dbReference type="InParanoid" id="D7G4R6"/>
<accession>D7G4R6</accession>
<dbReference type="EMBL" id="FN648796">
    <property type="protein sequence ID" value="CBJ27159.1"/>
    <property type="molecule type" value="Genomic_DNA"/>
</dbReference>
<dbReference type="Proteomes" id="UP000002630">
    <property type="component" value="Linkage Group LG08"/>
</dbReference>
<dbReference type="FunFam" id="1.20.1080.10:FF:000011">
    <property type="entry name" value="Formate family transporter"/>
    <property type="match status" value="1"/>
</dbReference>
<dbReference type="GO" id="GO:0015499">
    <property type="term" value="F:formate transmembrane transporter activity"/>
    <property type="evidence" value="ECO:0007669"/>
    <property type="project" value="TreeGrafter"/>
</dbReference>
<feature type="transmembrane region" description="Helical" evidence="12">
    <location>
        <begin position="290"/>
        <end position="309"/>
    </location>
</feature>
<organism evidence="14 15">
    <name type="scientific">Ectocarpus siliculosus</name>
    <name type="common">Brown alga</name>
    <name type="synonym">Conferva siliculosa</name>
    <dbReference type="NCBI Taxonomy" id="2880"/>
    <lineage>
        <taxon>Eukaryota</taxon>
        <taxon>Sar</taxon>
        <taxon>Stramenopiles</taxon>
        <taxon>Ochrophyta</taxon>
        <taxon>PX clade</taxon>
        <taxon>Phaeophyceae</taxon>
        <taxon>Ectocarpales</taxon>
        <taxon>Ectocarpaceae</taxon>
        <taxon>Ectocarpus</taxon>
    </lineage>
</organism>
<evidence type="ECO:0000256" key="9">
    <source>
        <dbReference type="ARBA" id="ARBA00049016"/>
    </source>
</evidence>
<feature type="transmembrane region" description="Helical" evidence="12">
    <location>
        <begin position="240"/>
        <end position="259"/>
    </location>
</feature>
<evidence type="ECO:0000256" key="7">
    <source>
        <dbReference type="ARBA" id="ARBA00034245"/>
    </source>
</evidence>
<feature type="chain" id="PRO_5003096051" evidence="13">
    <location>
        <begin position="20"/>
        <end position="344"/>
    </location>
</feature>
<dbReference type="PANTHER" id="PTHR30520:SF6">
    <property type="entry name" value="FORMATE_NITRATE FAMILY TRANSPORTER (EUROFUNG)"/>
    <property type="match status" value="1"/>
</dbReference>
<evidence type="ECO:0000256" key="8">
    <source>
        <dbReference type="ARBA" id="ARBA00047693"/>
    </source>
</evidence>
<reference evidence="14 15" key="1">
    <citation type="journal article" date="2010" name="Nature">
        <title>The Ectocarpus genome and the independent evolution of multicellularity in brown algae.</title>
        <authorList>
            <person name="Cock J.M."/>
            <person name="Sterck L."/>
            <person name="Rouze P."/>
            <person name="Scornet D."/>
            <person name="Allen A.E."/>
            <person name="Amoutzias G."/>
            <person name="Anthouard V."/>
            <person name="Artiguenave F."/>
            <person name="Aury J.M."/>
            <person name="Badger J.H."/>
            <person name="Beszteri B."/>
            <person name="Billiau K."/>
            <person name="Bonnet E."/>
            <person name="Bothwell J.H."/>
            <person name="Bowler C."/>
            <person name="Boyen C."/>
            <person name="Brownlee C."/>
            <person name="Carrano C.J."/>
            <person name="Charrier B."/>
            <person name="Cho G.Y."/>
            <person name="Coelho S.M."/>
            <person name="Collen J."/>
            <person name="Corre E."/>
            <person name="Da Silva C."/>
            <person name="Delage L."/>
            <person name="Delaroque N."/>
            <person name="Dittami S.M."/>
            <person name="Doulbeau S."/>
            <person name="Elias M."/>
            <person name="Farnham G."/>
            <person name="Gachon C.M."/>
            <person name="Gschloessl B."/>
            <person name="Heesch S."/>
            <person name="Jabbari K."/>
            <person name="Jubin C."/>
            <person name="Kawai H."/>
            <person name="Kimura K."/>
            <person name="Kloareg B."/>
            <person name="Kupper F.C."/>
            <person name="Lang D."/>
            <person name="Le Bail A."/>
            <person name="Leblanc C."/>
            <person name="Lerouge P."/>
            <person name="Lohr M."/>
            <person name="Lopez P.J."/>
            <person name="Martens C."/>
            <person name="Maumus F."/>
            <person name="Michel G."/>
            <person name="Miranda-Saavedra D."/>
            <person name="Morales J."/>
            <person name="Moreau H."/>
            <person name="Motomura T."/>
            <person name="Nagasato C."/>
            <person name="Napoli C.A."/>
            <person name="Nelson D.R."/>
            <person name="Nyvall-Collen P."/>
            <person name="Peters A.F."/>
            <person name="Pommier C."/>
            <person name="Potin P."/>
            <person name="Poulain J."/>
            <person name="Quesneville H."/>
            <person name="Read B."/>
            <person name="Rensing S.A."/>
            <person name="Ritter A."/>
            <person name="Rousvoal S."/>
            <person name="Samanta M."/>
            <person name="Samson G."/>
            <person name="Schroeder D.C."/>
            <person name="Segurens B."/>
            <person name="Strittmatter M."/>
            <person name="Tonon T."/>
            <person name="Tregear J.W."/>
            <person name="Valentin K."/>
            <person name="von Dassow P."/>
            <person name="Yamagishi T."/>
            <person name="Van de Peer Y."/>
            <person name="Wincker P."/>
        </authorList>
    </citation>
    <scope>NUCLEOTIDE SEQUENCE [LARGE SCALE GENOMIC DNA]</scope>
    <source>
        <strain evidence="15">Ec32 / CCAP1310/4</strain>
    </source>
</reference>
<keyword evidence="3" id="KW-0813">Transport</keyword>
<keyword evidence="4 12" id="KW-0812">Transmembrane</keyword>
<dbReference type="Gene3D" id="1.20.1080.10">
    <property type="entry name" value="Glycerol uptake facilitator protein"/>
    <property type="match status" value="1"/>
</dbReference>
<dbReference type="InterPro" id="IPR024002">
    <property type="entry name" value="For/NO2_transpt_CS"/>
</dbReference>
<dbReference type="InterPro" id="IPR023271">
    <property type="entry name" value="Aquaporin-like"/>
</dbReference>
<feature type="transmembrane region" description="Helical" evidence="12">
    <location>
        <begin position="321"/>
        <end position="341"/>
    </location>
</feature>
<evidence type="ECO:0000256" key="3">
    <source>
        <dbReference type="ARBA" id="ARBA00022448"/>
    </source>
</evidence>
<feature type="transmembrane region" description="Helical" evidence="12">
    <location>
        <begin position="110"/>
        <end position="132"/>
    </location>
</feature>
<dbReference type="GO" id="GO:0005886">
    <property type="term" value="C:plasma membrane"/>
    <property type="evidence" value="ECO:0007669"/>
    <property type="project" value="UniProtKB-SubCell"/>
</dbReference>
<dbReference type="Pfam" id="PF01226">
    <property type="entry name" value="Form_Nir_trans"/>
    <property type="match status" value="1"/>
</dbReference>
<gene>
    <name evidence="14" type="primary">NAR1:1</name>
    <name evidence="14" type="ORF">Esi_0058_0027</name>
</gene>
<comment type="similarity">
    <text evidence="11">Belongs to the FNT transporter (TC 1.A.16) family.</text>
</comment>
<evidence type="ECO:0000256" key="4">
    <source>
        <dbReference type="ARBA" id="ARBA00022692"/>
    </source>
</evidence>
<evidence type="ECO:0000256" key="11">
    <source>
        <dbReference type="ARBA" id="ARBA00049660"/>
    </source>
</evidence>
<sequence length="344" mass="34649">MGFSSILSIALVLAPGSEAFLSARGAMPLASSRAVASPAAFRSTSMAPRQQCNTKSLKMSTAAAPVVAGGSTTAPVSAVASAPSVKPPPQMYQNAVDIGQKKASGSVAKLFLMGIISGCHIGFGALLAVSIGGNCPGLLATNPGLQKIIFGAFGLPFGLFMTVVGGGELFTGNTAVVTAAVIEGKASIGGLLKNWVFSYLGNFVGSLLLVFLAVQGGVVVNPGSAMGIATAKTSLTFVQAFARGILCNWLVCMAVWMSVSASDAAGKFFAIFLPISAFVALGLDHSVANMFLIPLGMALGAGVTWSQFLLANLLPVTLGNIVGGAVAVCGLYSGAFGSLFGKKK</sequence>
<dbReference type="eggNOG" id="ENOG502QUGF">
    <property type="taxonomic scope" value="Eukaryota"/>
</dbReference>
<dbReference type="AlphaFoldDB" id="D7G4R6"/>
<evidence type="ECO:0000256" key="2">
    <source>
        <dbReference type="ARBA" id="ARBA00011255"/>
    </source>
</evidence>
<comment type="subunit">
    <text evidence="2">Homopentamer.</text>
</comment>
<evidence type="ECO:0000256" key="12">
    <source>
        <dbReference type="SAM" id="Phobius"/>
    </source>
</evidence>
<evidence type="ECO:0000256" key="6">
    <source>
        <dbReference type="ARBA" id="ARBA00023136"/>
    </source>
</evidence>
<dbReference type="PANTHER" id="PTHR30520">
    <property type="entry name" value="FORMATE TRANSPORTER-RELATED"/>
    <property type="match status" value="1"/>
</dbReference>
<dbReference type="PROSITE" id="PS01005">
    <property type="entry name" value="FORMATE_NITRITE_TP_1"/>
    <property type="match status" value="1"/>
</dbReference>
<keyword evidence="5 12" id="KW-1133">Transmembrane helix</keyword>
<comment type="catalytic activity">
    <reaction evidence="9">
        <text>formate(in) + H(+)(in) = formate(out) + H(+)(out)</text>
        <dbReference type="Rhea" id="RHEA:80887"/>
        <dbReference type="ChEBI" id="CHEBI:15378"/>
        <dbReference type="ChEBI" id="CHEBI:15740"/>
    </reaction>
</comment>
<keyword evidence="13" id="KW-0732">Signal</keyword>
<dbReference type="STRING" id="2880.D7G4R6"/>
<protein>
    <submittedName>
        <fullName evidence="14">Nitrite transporter NAR1</fullName>
    </submittedName>
</protein>
<proteinExistence type="inferred from homology"/>